<evidence type="ECO:0000313" key="1">
    <source>
        <dbReference type="EMBL" id="KUM48472.1"/>
    </source>
</evidence>
<sequence>MLRKVLPEMHENKLSELLIKVSSRLLCMNNPRLRHRTNKSFLQRVFDKLLYIDRNHPTTVRGRHCE</sequence>
<dbReference type="AlphaFoldDB" id="A0A124GND4"/>
<organism evidence="1">
    <name type="scientific">Picea glauca</name>
    <name type="common">White spruce</name>
    <name type="synonym">Pinus glauca</name>
    <dbReference type="NCBI Taxonomy" id="3330"/>
    <lineage>
        <taxon>Eukaryota</taxon>
        <taxon>Viridiplantae</taxon>
        <taxon>Streptophyta</taxon>
        <taxon>Embryophyta</taxon>
        <taxon>Tracheophyta</taxon>
        <taxon>Spermatophyta</taxon>
        <taxon>Pinopsida</taxon>
        <taxon>Pinidae</taxon>
        <taxon>Conifers I</taxon>
        <taxon>Pinales</taxon>
        <taxon>Pinaceae</taxon>
        <taxon>Picea</taxon>
    </lineage>
</organism>
<dbReference type="EMBL" id="LKAM01000005">
    <property type="protein sequence ID" value="KUM48472.1"/>
    <property type="molecule type" value="Genomic_DNA"/>
</dbReference>
<proteinExistence type="predicted"/>
<keyword evidence="1" id="KW-0496">Mitochondrion</keyword>
<comment type="caution">
    <text evidence="1">The sequence shown here is derived from an EMBL/GenBank/DDBJ whole genome shotgun (WGS) entry which is preliminary data.</text>
</comment>
<reference evidence="1" key="1">
    <citation type="journal article" date="2015" name="Genome Biol. Evol.">
        <title>Organellar Genomes of White Spruce (Picea glauca): Assembly and Annotation.</title>
        <authorList>
            <person name="Jackman S.D."/>
            <person name="Warren R.L."/>
            <person name="Gibb E.A."/>
            <person name="Vandervalk B.P."/>
            <person name="Mohamadi H."/>
            <person name="Chu J."/>
            <person name="Raymond A."/>
            <person name="Pleasance S."/>
            <person name="Coope R."/>
            <person name="Wildung M.R."/>
            <person name="Ritland C.E."/>
            <person name="Bousquet J."/>
            <person name="Jones S.J."/>
            <person name="Bohlmann J."/>
            <person name="Birol I."/>
        </authorList>
    </citation>
    <scope>NUCLEOTIDE SEQUENCE [LARGE SCALE GENOMIC DNA]</scope>
    <source>
        <tissue evidence="1">Flushing bud</tissue>
    </source>
</reference>
<gene>
    <name evidence="1" type="ORF">ABT39_MTgene4487</name>
</gene>
<accession>A0A124GND4</accession>
<name>A0A124GND4_PICGL</name>
<protein>
    <submittedName>
        <fullName evidence="1">Uncharacterized protein</fullName>
    </submittedName>
</protein>
<geneLocation type="mitochondrion" evidence="1"/>